<dbReference type="Proteomes" id="UP000092583">
    <property type="component" value="Unassembled WGS sequence"/>
</dbReference>
<feature type="domain" description="Ricin B lectin" evidence="3">
    <location>
        <begin position="109"/>
        <end position="245"/>
    </location>
</feature>
<sequence length="374" mass="37584">MLCLAALLPFLALSASVLAKPLPSGEESVTSSTESTVASTVASGYPSSIAAETLTESASSSEPSSSSPSSVVAVDTSTGSEDGTSATSTAPDPAQSTIDIYSHETVHNVQIQAYRDTKCLSPDPREELKAGAPVDLYPCVDPADPLKSARAWDVVPGEGALVLSGTNFALDAGGVNASANSSLVLKESQNCEPLQAWYVTNDARIAIAGQGLCLTEDKDTDGSGPDEDKGIILFDCTDENTDQMFFTINKDNQDLVAIAPPDANYTAIAGSSSAPALASASGTSLAAVQTDLTTSAGSEATPTSESAVPSTFASAVSASEATTASESATSAEVTSVPVSSSEAVSDSESANETASTAIPIATVESTQVASSSAA</sequence>
<reference evidence="4 5" key="1">
    <citation type="submission" date="2013-07" db="EMBL/GenBank/DDBJ databases">
        <title>The Genome Sequence of Kwoniella mangroviensis CBS10435.</title>
        <authorList>
            <consortium name="The Broad Institute Genome Sequencing Platform"/>
            <person name="Cuomo C."/>
            <person name="Litvintseva A."/>
            <person name="Chen Y."/>
            <person name="Heitman J."/>
            <person name="Sun S."/>
            <person name="Springer D."/>
            <person name="Dromer F."/>
            <person name="Young S.K."/>
            <person name="Zeng Q."/>
            <person name="Gargeya S."/>
            <person name="Fitzgerald M."/>
            <person name="Abouelleil A."/>
            <person name="Alvarado L."/>
            <person name="Berlin A.M."/>
            <person name="Chapman S.B."/>
            <person name="Dewar J."/>
            <person name="Goldberg J."/>
            <person name="Griggs A."/>
            <person name="Gujja S."/>
            <person name="Hansen M."/>
            <person name="Howarth C."/>
            <person name="Imamovic A."/>
            <person name="Larimer J."/>
            <person name="McCowan C."/>
            <person name="Murphy C."/>
            <person name="Pearson M."/>
            <person name="Priest M."/>
            <person name="Roberts A."/>
            <person name="Saif S."/>
            <person name="Shea T."/>
            <person name="Sykes S."/>
            <person name="Wortman J."/>
            <person name="Nusbaum C."/>
            <person name="Birren B."/>
        </authorList>
    </citation>
    <scope>NUCLEOTIDE SEQUENCE [LARGE SCALE GENOMIC DNA]</scope>
    <source>
        <strain evidence="4 5">CBS 10435</strain>
    </source>
</reference>
<proteinExistence type="predicted"/>
<feature type="region of interest" description="Disordered" evidence="1">
    <location>
        <begin position="319"/>
        <end position="358"/>
    </location>
</feature>
<evidence type="ECO:0000313" key="5">
    <source>
        <dbReference type="Proteomes" id="UP000092583"/>
    </source>
</evidence>
<dbReference type="PROSITE" id="PS50231">
    <property type="entry name" value="RICIN_B_LECTIN"/>
    <property type="match status" value="1"/>
</dbReference>
<evidence type="ECO:0000256" key="1">
    <source>
        <dbReference type="SAM" id="MobiDB-lite"/>
    </source>
</evidence>
<organism evidence="4 5">
    <name type="scientific">Kwoniella mangroviensis CBS 10435</name>
    <dbReference type="NCBI Taxonomy" id="1331196"/>
    <lineage>
        <taxon>Eukaryota</taxon>
        <taxon>Fungi</taxon>
        <taxon>Dikarya</taxon>
        <taxon>Basidiomycota</taxon>
        <taxon>Agaricomycotina</taxon>
        <taxon>Tremellomycetes</taxon>
        <taxon>Tremellales</taxon>
        <taxon>Cryptococcaceae</taxon>
        <taxon>Kwoniella</taxon>
    </lineage>
</organism>
<keyword evidence="2" id="KW-0732">Signal</keyword>
<dbReference type="Gene3D" id="2.80.10.50">
    <property type="match status" value="1"/>
</dbReference>
<feature type="compositionally biased region" description="Low complexity" evidence="1">
    <location>
        <begin position="53"/>
        <end position="78"/>
    </location>
</feature>
<feature type="signal peptide" evidence="2">
    <location>
        <begin position="1"/>
        <end position="19"/>
    </location>
</feature>
<feature type="region of interest" description="Disordered" evidence="1">
    <location>
        <begin position="53"/>
        <end position="95"/>
    </location>
</feature>
<feature type="region of interest" description="Disordered" evidence="1">
    <location>
        <begin position="22"/>
        <end position="41"/>
    </location>
</feature>
<evidence type="ECO:0000313" key="4">
    <source>
        <dbReference type="EMBL" id="OCF59839.1"/>
    </source>
</evidence>
<reference evidence="5" key="2">
    <citation type="submission" date="2013-12" db="EMBL/GenBank/DDBJ databases">
        <title>Evolution of pathogenesis and genome organization in the Tremellales.</title>
        <authorList>
            <person name="Cuomo C."/>
            <person name="Litvintseva A."/>
            <person name="Heitman J."/>
            <person name="Chen Y."/>
            <person name="Sun S."/>
            <person name="Springer D."/>
            <person name="Dromer F."/>
            <person name="Young S."/>
            <person name="Zeng Q."/>
            <person name="Chapman S."/>
            <person name="Gujja S."/>
            <person name="Saif S."/>
            <person name="Birren B."/>
        </authorList>
    </citation>
    <scope>NUCLEOTIDE SEQUENCE [LARGE SCALE GENOMIC DNA]</scope>
    <source>
        <strain evidence="5">CBS 10435</strain>
    </source>
</reference>
<accession>A0A1B9IWC3</accession>
<dbReference type="OrthoDB" id="6770063at2759"/>
<evidence type="ECO:0000256" key="2">
    <source>
        <dbReference type="SAM" id="SignalP"/>
    </source>
</evidence>
<dbReference type="SUPFAM" id="SSF50370">
    <property type="entry name" value="Ricin B-like lectins"/>
    <property type="match status" value="1"/>
</dbReference>
<evidence type="ECO:0000259" key="3">
    <source>
        <dbReference type="Pfam" id="PF00652"/>
    </source>
</evidence>
<dbReference type="Pfam" id="PF00652">
    <property type="entry name" value="Ricin_B_lectin"/>
    <property type="match status" value="1"/>
</dbReference>
<protein>
    <recommendedName>
        <fullName evidence="3">Ricin B lectin domain-containing protein</fullName>
    </recommendedName>
</protein>
<gene>
    <name evidence="4" type="ORF">L486_02512</name>
</gene>
<feature type="compositionally biased region" description="Low complexity" evidence="1">
    <location>
        <begin position="319"/>
        <end position="352"/>
    </location>
</feature>
<dbReference type="AlphaFoldDB" id="A0A1B9IWC3"/>
<feature type="chain" id="PRO_5008628949" description="Ricin B lectin domain-containing protein" evidence="2">
    <location>
        <begin position="20"/>
        <end position="374"/>
    </location>
</feature>
<dbReference type="InterPro" id="IPR000772">
    <property type="entry name" value="Ricin_B_lectin"/>
</dbReference>
<dbReference type="EMBL" id="KI669460">
    <property type="protein sequence ID" value="OCF59839.1"/>
    <property type="molecule type" value="Genomic_DNA"/>
</dbReference>
<keyword evidence="5" id="KW-1185">Reference proteome</keyword>
<dbReference type="InterPro" id="IPR035992">
    <property type="entry name" value="Ricin_B-like_lectins"/>
</dbReference>
<name>A0A1B9IWC3_9TREE</name>
<feature type="compositionally biased region" description="Polar residues" evidence="1">
    <location>
        <begin position="79"/>
        <end position="95"/>
    </location>
</feature>